<dbReference type="RefSeq" id="WP_272173967.1">
    <property type="nucleotide sequence ID" value="NZ_JAQOSK010000001.1"/>
</dbReference>
<comment type="caution">
    <text evidence="1">The sequence shown here is derived from an EMBL/GenBank/DDBJ whole genome shotgun (WGS) entry which is preliminary data.</text>
</comment>
<evidence type="ECO:0000313" key="2">
    <source>
        <dbReference type="Proteomes" id="UP001221328"/>
    </source>
</evidence>
<protein>
    <recommendedName>
        <fullName evidence="3">Glycosyl hydrolase family 30 beta sandwich domain-containing protein</fullName>
    </recommendedName>
</protein>
<organism evidence="1 2">
    <name type="scientific">Streptomyces gilvifuscus</name>
    <dbReference type="NCBI Taxonomy" id="1550617"/>
    <lineage>
        <taxon>Bacteria</taxon>
        <taxon>Bacillati</taxon>
        <taxon>Actinomycetota</taxon>
        <taxon>Actinomycetes</taxon>
        <taxon>Kitasatosporales</taxon>
        <taxon>Streptomycetaceae</taxon>
        <taxon>Streptomyces</taxon>
    </lineage>
</organism>
<reference evidence="1 2" key="1">
    <citation type="journal article" date="2015" name="Int. J. Syst. Evol. Microbiol.">
        <title>Streptomyces gilvifuscus sp. nov., an actinomycete that produces antibacterial compounds isolated from soil.</title>
        <authorList>
            <person name="Nguyen T.M."/>
            <person name="Kim J."/>
        </authorList>
    </citation>
    <scope>NUCLEOTIDE SEQUENCE [LARGE SCALE GENOMIC DNA]</scope>
    <source>
        <strain evidence="1 2">T113</strain>
    </source>
</reference>
<accession>A0ABT5FLI5</accession>
<sequence length="111" mass="11315">MARTALTAQKFATLGLAPSYVTPDAAGVSFRSSGKQVLHVKNGSGSSITVTLKIGKTVEGQAVTAPTATVGAGADKFFGPFNDNYEQPDGTDTVFVDLSSVTSVTVACLSL</sequence>
<dbReference type="Proteomes" id="UP001221328">
    <property type="component" value="Unassembled WGS sequence"/>
</dbReference>
<dbReference type="EMBL" id="JAQOSK010000001">
    <property type="protein sequence ID" value="MDC2953382.1"/>
    <property type="molecule type" value="Genomic_DNA"/>
</dbReference>
<evidence type="ECO:0008006" key="3">
    <source>
        <dbReference type="Google" id="ProtNLM"/>
    </source>
</evidence>
<proteinExistence type="predicted"/>
<gene>
    <name evidence="1" type="ORF">PO587_02810</name>
</gene>
<keyword evidence="2" id="KW-1185">Reference proteome</keyword>
<name>A0ABT5FLI5_9ACTN</name>
<evidence type="ECO:0000313" key="1">
    <source>
        <dbReference type="EMBL" id="MDC2953382.1"/>
    </source>
</evidence>